<dbReference type="STRING" id="683125.SAMN05660206_107137"/>
<dbReference type="FunFam" id="3.40.50.1000:FF:000029">
    <property type="entry name" value="3-deoxy-D-manno-octulosonate 8-phosphate phosphatase KdsC"/>
    <property type="match status" value="1"/>
</dbReference>
<protein>
    <submittedName>
        <fullName evidence="8">3-deoxy-D-manno-octulosonate 8-phosphate phosphatase (KDO 8-P phosphatase)</fullName>
    </submittedName>
</protein>
<comment type="similarity">
    <text evidence="2">Belongs to the KdsC family.</text>
</comment>
<dbReference type="Pfam" id="PF08282">
    <property type="entry name" value="Hydrolase_3"/>
    <property type="match status" value="1"/>
</dbReference>
<keyword evidence="5" id="KW-0378">Hydrolase</keyword>
<keyword evidence="9" id="KW-1185">Reference proteome</keyword>
<feature type="binding site" evidence="7">
    <location>
        <position position="17"/>
    </location>
    <ligand>
        <name>substrate</name>
    </ligand>
</feature>
<evidence type="ECO:0000256" key="5">
    <source>
        <dbReference type="ARBA" id="ARBA00022801"/>
    </source>
</evidence>
<evidence type="ECO:0000256" key="6">
    <source>
        <dbReference type="ARBA" id="ARBA00022842"/>
    </source>
</evidence>
<accession>A0A1I6TYP5</accession>
<reference evidence="8 9" key="1">
    <citation type="submission" date="2016-10" db="EMBL/GenBank/DDBJ databases">
        <authorList>
            <person name="de Groot N.N."/>
        </authorList>
    </citation>
    <scope>NUCLEOTIDE SEQUENCE [LARGE SCALE GENOMIC DNA]</scope>
    <source>
        <strain evidence="8 9">DSM 22789</strain>
    </source>
</reference>
<evidence type="ECO:0000256" key="1">
    <source>
        <dbReference type="ARBA" id="ARBA00001946"/>
    </source>
</evidence>
<feature type="binding site" evidence="7">
    <location>
        <position position="15"/>
    </location>
    <ligand>
        <name>Mg(2+)</name>
        <dbReference type="ChEBI" id="CHEBI:18420"/>
    </ligand>
</feature>
<dbReference type="GO" id="GO:0016788">
    <property type="term" value="F:hydrolase activity, acting on ester bonds"/>
    <property type="evidence" value="ECO:0007669"/>
    <property type="project" value="InterPro"/>
</dbReference>
<evidence type="ECO:0000256" key="3">
    <source>
        <dbReference type="ARBA" id="ARBA00011881"/>
    </source>
</evidence>
<keyword evidence="6 7" id="KW-0460">Magnesium</keyword>
<dbReference type="PANTHER" id="PTHR21485:SF3">
    <property type="entry name" value="N-ACYLNEURAMINATE CYTIDYLYLTRANSFERASE"/>
    <property type="match status" value="1"/>
</dbReference>
<dbReference type="SUPFAM" id="SSF56784">
    <property type="entry name" value="HAD-like"/>
    <property type="match status" value="1"/>
</dbReference>
<dbReference type="PANTHER" id="PTHR21485">
    <property type="entry name" value="HAD SUPERFAMILY MEMBERS CMAS AND KDSC"/>
    <property type="match status" value="1"/>
</dbReference>
<dbReference type="InterPro" id="IPR050793">
    <property type="entry name" value="CMP-NeuNAc_synthase"/>
</dbReference>
<organism evidence="8 9">
    <name type="scientific">Sphingobacterium wenxiniae</name>
    <dbReference type="NCBI Taxonomy" id="683125"/>
    <lineage>
        <taxon>Bacteria</taxon>
        <taxon>Pseudomonadati</taxon>
        <taxon>Bacteroidota</taxon>
        <taxon>Sphingobacteriia</taxon>
        <taxon>Sphingobacteriales</taxon>
        <taxon>Sphingobacteriaceae</taxon>
        <taxon>Sphingobacterium</taxon>
    </lineage>
</organism>
<keyword evidence="4 7" id="KW-0479">Metal-binding</keyword>
<dbReference type="Proteomes" id="UP000198785">
    <property type="component" value="Unassembled WGS sequence"/>
</dbReference>
<dbReference type="InterPro" id="IPR023214">
    <property type="entry name" value="HAD_sf"/>
</dbReference>
<proteinExistence type="inferred from homology"/>
<name>A0A1I6TYP5_9SPHI</name>
<comment type="subunit">
    <text evidence="3">Homotetramer.</text>
</comment>
<evidence type="ECO:0000256" key="2">
    <source>
        <dbReference type="ARBA" id="ARBA00005893"/>
    </source>
</evidence>
<dbReference type="NCBIfam" id="TIGR01670">
    <property type="entry name" value="KdsC-phosphatas"/>
    <property type="match status" value="1"/>
</dbReference>
<dbReference type="SFLD" id="SFLDG01136">
    <property type="entry name" value="C1.6:_Phosphoserine_Phosphatas"/>
    <property type="match status" value="1"/>
</dbReference>
<sequence length="172" mass="18779">MVLSEFAKIRAVFLDVDGVLADGTVTVTEQGEQLRRFSIKDGYAIQLAVKKGLFIVVITGGKSQGILLRLEGLGVKEVHLGVSDKLTLMQSLIRSHGFAVEETLFMGDDMPDFDCMQAVGLPVCPNDAVEEIKTIAKYVSPKRGGEGCVRDVLEKILKLQGLWQVDTQVKSI</sequence>
<dbReference type="SFLD" id="SFLDG01138">
    <property type="entry name" value="C1.6.2:_Deoxy-d-mannose-octulo"/>
    <property type="match status" value="1"/>
</dbReference>
<dbReference type="Gene3D" id="3.40.50.1000">
    <property type="entry name" value="HAD superfamily/HAD-like"/>
    <property type="match status" value="1"/>
</dbReference>
<dbReference type="SFLD" id="SFLDS00003">
    <property type="entry name" value="Haloacid_Dehalogenase"/>
    <property type="match status" value="1"/>
</dbReference>
<feature type="binding site" evidence="7">
    <location>
        <position position="108"/>
    </location>
    <ligand>
        <name>Mg(2+)</name>
        <dbReference type="ChEBI" id="CHEBI:18420"/>
    </ligand>
</feature>
<dbReference type="RefSeq" id="WP_093365989.1">
    <property type="nucleotide sequence ID" value="NZ_FOZZ01000007.1"/>
</dbReference>
<evidence type="ECO:0000256" key="7">
    <source>
        <dbReference type="PIRSR" id="PIRSR006118-2"/>
    </source>
</evidence>
<dbReference type="InterPro" id="IPR036412">
    <property type="entry name" value="HAD-like_sf"/>
</dbReference>
<dbReference type="GO" id="GO:0046872">
    <property type="term" value="F:metal ion binding"/>
    <property type="evidence" value="ECO:0007669"/>
    <property type="project" value="UniProtKB-KW"/>
</dbReference>
<comment type="cofactor">
    <cofactor evidence="1 7">
        <name>Mg(2+)</name>
        <dbReference type="ChEBI" id="CHEBI:18420"/>
    </cofactor>
</comment>
<dbReference type="PIRSF" id="PIRSF006118">
    <property type="entry name" value="KDO8-P_Ptase"/>
    <property type="match status" value="1"/>
</dbReference>
<evidence type="ECO:0000256" key="4">
    <source>
        <dbReference type="ARBA" id="ARBA00022723"/>
    </source>
</evidence>
<dbReference type="OrthoDB" id="9805604at2"/>
<evidence type="ECO:0000313" key="8">
    <source>
        <dbReference type="EMBL" id="SFS94264.1"/>
    </source>
</evidence>
<dbReference type="GO" id="GO:0008781">
    <property type="term" value="F:N-acylneuraminate cytidylyltransferase activity"/>
    <property type="evidence" value="ECO:0007669"/>
    <property type="project" value="TreeGrafter"/>
</dbReference>
<dbReference type="AlphaFoldDB" id="A0A1I6TYP5"/>
<dbReference type="EMBL" id="FOZZ01000007">
    <property type="protein sequence ID" value="SFS94264.1"/>
    <property type="molecule type" value="Genomic_DNA"/>
</dbReference>
<evidence type="ECO:0000313" key="9">
    <source>
        <dbReference type="Proteomes" id="UP000198785"/>
    </source>
</evidence>
<gene>
    <name evidence="8" type="ORF">SAMN05660206_107137</name>
</gene>
<dbReference type="InterPro" id="IPR010023">
    <property type="entry name" value="KdsC_fam"/>
</dbReference>